<evidence type="ECO:0000256" key="1">
    <source>
        <dbReference type="ARBA" id="ARBA00004496"/>
    </source>
</evidence>
<dbReference type="GO" id="GO:0005048">
    <property type="term" value="F:signal sequence binding"/>
    <property type="evidence" value="ECO:0007669"/>
    <property type="project" value="UniProtKB-UniRule"/>
</dbReference>
<evidence type="ECO:0000313" key="5">
    <source>
        <dbReference type="EMBL" id="SQD77494.1"/>
    </source>
</evidence>
<dbReference type="Pfam" id="PF03927">
    <property type="entry name" value="NapD"/>
    <property type="match status" value="1"/>
</dbReference>
<reference evidence="6" key="1">
    <citation type="submission" date="2018-05" db="EMBL/GenBank/DDBJ databases">
        <authorList>
            <person name="Cea G.-C."/>
            <person name="William W."/>
        </authorList>
    </citation>
    <scope>NUCLEOTIDE SEQUENCE [LARGE SCALE GENOMIC DNA]</scope>
    <source>
        <strain evidence="6">DB21MT 5</strain>
    </source>
</reference>
<gene>
    <name evidence="4" type="primary">napD</name>
    <name evidence="5" type="ORF">MORIYA_1016</name>
</gene>
<evidence type="ECO:0000256" key="2">
    <source>
        <dbReference type="ARBA" id="ARBA00022490"/>
    </source>
</evidence>
<dbReference type="PANTHER" id="PTHR38603:SF1">
    <property type="entry name" value="CHAPERONE NAPD"/>
    <property type="match status" value="1"/>
</dbReference>
<dbReference type="RefSeq" id="WP_112713141.1">
    <property type="nucleotide sequence ID" value="NZ_LS483250.1"/>
</dbReference>
<dbReference type="GO" id="GO:0005737">
    <property type="term" value="C:cytoplasm"/>
    <property type="evidence" value="ECO:0007669"/>
    <property type="project" value="UniProtKB-SubCell"/>
</dbReference>
<keyword evidence="3 4" id="KW-0143">Chaperone</keyword>
<evidence type="ECO:0000313" key="6">
    <source>
        <dbReference type="Proteomes" id="UP000250163"/>
    </source>
</evidence>
<dbReference type="HAMAP" id="MF_02200">
    <property type="entry name" value="NapD"/>
    <property type="match status" value="1"/>
</dbReference>
<sequence length="90" mass="10153">MAEQEVHISSLIIHVKPEYLEIVKSKIAAIPDAEIYGDSEKGKIITVLETTNQKFVTDIIDKINNFEHVLSTSLVFHQIETIDPSCEDDL</sequence>
<comment type="function">
    <text evidence="4">Chaperone for NapA, the catalytic subunit of the periplasmic nitrate reductase. It binds directly and specifically to the twin-arginine signal peptide of NapA, preventing premature interaction with the Tat translocase and premature export.</text>
</comment>
<dbReference type="EMBL" id="LS483250">
    <property type="protein sequence ID" value="SQD77494.1"/>
    <property type="molecule type" value="Genomic_DNA"/>
</dbReference>
<dbReference type="Proteomes" id="UP000250163">
    <property type="component" value="Chromosome MORIYA"/>
</dbReference>
<name>A0A330LKB6_9GAMM</name>
<dbReference type="AlphaFoldDB" id="A0A330LKB6"/>
<dbReference type="OrthoDB" id="5770785at2"/>
<dbReference type="KEGG" id="mya:MORIYA_1016"/>
<evidence type="ECO:0000256" key="3">
    <source>
        <dbReference type="ARBA" id="ARBA00023186"/>
    </source>
</evidence>
<comment type="similarity">
    <text evidence="4">Belongs to the NapD family.</text>
</comment>
<comment type="subcellular location">
    <subcellularLocation>
        <location evidence="1 4">Cytoplasm</location>
    </subcellularLocation>
</comment>
<organism evidence="5 6">
    <name type="scientific">Moritella yayanosii</name>
    <dbReference type="NCBI Taxonomy" id="69539"/>
    <lineage>
        <taxon>Bacteria</taxon>
        <taxon>Pseudomonadati</taxon>
        <taxon>Pseudomonadota</taxon>
        <taxon>Gammaproteobacteria</taxon>
        <taxon>Alteromonadales</taxon>
        <taxon>Moritellaceae</taxon>
        <taxon>Moritella</taxon>
    </lineage>
</organism>
<keyword evidence="2 4" id="KW-0963">Cytoplasm</keyword>
<evidence type="ECO:0000256" key="4">
    <source>
        <dbReference type="HAMAP-Rule" id="MF_02200"/>
    </source>
</evidence>
<dbReference type="Gene3D" id="3.30.70.920">
    <property type="match status" value="1"/>
</dbReference>
<dbReference type="PANTHER" id="PTHR38603">
    <property type="entry name" value="CHAPERONE NAPD"/>
    <property type="match status" value="1"/>
</dbReference>
<keyword evidence="6" id="KW-1185">Reference proteome</keyword>
<accession>A0A330LKB6</accession>
<dbReference type="GO" id="GO:0051224">
    <property type="term" value="P:negative regulation of protein transport"/>
    <property type="evidence" value="ECO:0007669"/>
    <property type="project" value="UniProtKB-UniRule"/>
</dbReference>
<dbReference type="InterPro" id="IPR005623">
    <property type="entry name" value="Chaperone_NapD_NO3_reduct"/>
</dbReference>
<protein>
    <recommendedName>
        <fullName evidence="4">Chaperone NapD</fullName>
    </recommendedName>
    <alternativeName>
        <fullName evidence="4">NapA signal peptide-binding chaperone NapD</fullName>
    </alternativeName>
</protein>
<comment type="subunit">
    <text evidence="4">Interacts with the cytoplasmic NapA precursor.</text>
</comment>
<proteinExistence type="inferred from homology"/>